<dbReference type="GO" id="GO:0006412">
    <property type="term" value="P:translation"/>
    <property type="evidence" value="ECO:0007669"/>
    <property type="project" value="InterPro"/>
</dbReference>
<dbReference type="PANTHER" id="PTHR43168:SF2">
    <property type="entry name" value="LARGE RIBOSOMAL SUBUNIT PROTEIN BL33C"/>
    <property type="match status" value="1"/>
</dbReference>
<accession>A0AAN9E031</accession>
<dbReference type="GO" id="GO:0003735">
    <property type="term" value="F:structural constituent of ribosome"/>
    <property type="evidence" value="ECO:0007669"/>
    <property type="project" value="InterPro"/>
</dbReference>
<dbReference type="Pfam" id="PF02529">
    <property type="entry name" value="PetG"/>
    <property type="match status" value="1"/>
</dbReference>
<dbReference type="AlphaFoldDB" id="A0AAN9E031"/>
<dbReference type="GO" id="GO:0015979">
    <property type="term" value="P:photosynthesis"/>
    <property type="evidence" value="ECO:0007669"/>
    <property type="project" value="UniProtKB-KW"/>
</dbReference>
<dbReference type="GO" id="GO:0016020">
    <property type="term" value="C:membrane"/>
    <property type="evidence" value="ECO:0007669"/>
    <property type="project" value="UniProtKB-SubCell"/>
</dbReference>
<evidence type="ECO:0000256" key="3">
    <source>
        <dbReference type="ARBA" id="ARBA00022448"/>
    </source>
</evidence>
<comment type="subcellular location">
    <subcellularLocation>
        <location evidence="1">Membrane</location>
        <topology evidence="1">Single-pass membrane protein</topology>
    </subcellularLocation>
</comment>
<dbReference type="Proteomes" id="UP001372338">
    <property type="component" value="Unassembled WGS sequence"/>
</dbReference>
<dbReference type="PROSITE" id="PS00582">
    <property type="entry name" value="RIBOSOMAL_L33"/>
    <property type="match status" value="1"/>
</dbReference>
<dbReference type="SUPFAM" id="SSF103446">
    <property type="entry name" value="PetG subunit of the cytochrome b6f complex"/>
    <property type="match status" value="1"/>
</dbReference>
<dbReference type="InterPro" id="IPR036099">
    <property type="entry name" value="Cyt_6/f_cplx_su5_sf"/>
</dbReference>
<keyword evidence="8 13" id="KW-1133">Transmembrane helix</keyword>
<evidence type="ECO:0000256" key="4">
    <source>
        <dbReference type="ARBA" id="ARBA00022531"/>
    </source>
</evidence>
<proteinExistence type="inferred from homology"/>
<comment type="similarity">
    <text evidence="2">Belongs to the bacterial ribosomal protein bL33 family.</text>
</comment>
<dbReference type="InterPro" id="IPR003683">
    <property type="entry name" value="Cyt_6/f_cplx_su5"/>
</dbReference>
<name>A0AAN9E031_CROPI</name>
<evidence type="ECO:0000256" key="12">
    <source>
        <dbReference type="ARBA" id="ARBA00035429"/>
    </source>
</evidence>
<evidence type="ECO:0000256" key="9">
    <source>
        <dbReference type="ARBA" id="ARBA00023136"/>
    </source>
</evidence>
<dbReference type="GO" id="GO:0009512">
    <property type="term" value="C:cytochrome b6f complex"/>
    <property type="evidence" value="ECO:0007669"/>
    <property type="project" value="InterPro"/>
</dbReference>
<dbReference type="InterPro" id="IPR001705">
    <property type="entry name" value="Ribosomal_bL33"/>
</dbReference>
<dbReference type="PANTHER" id="PTHR43168">
    <property type="entry name" value="50S RIBOSOMAL PROTEIN L33, CHLOROPLASTIC"/>
    <property type="match status" value="1"/>
</dbReference>
<dbReference type="SUPFAM" id="SSF57829">
    <property type="entry name" value="Zn-binding ribosomal proteins"/>
    <property type="match status" value="1"/>
</dbReference>
<keyword evidence="6" id="KW-0689">Ribosomal protein</keyword>
<dbReference type="InterPro" id="IPR018264">
    <property type="entry name" value="Ribosomal_bL33_CS"/>
</dbReference>
<dbReference type="GO" id="GO:0005840">
    <property type="term" value="C:ribosome"/>
    <property type="evidence" value="ECO:0007669"/>
    <property type="project" value="UniProtKB-KW"/>
</dbReference>
<evidence type="ECO:0000256" key="7">
    <source>
        <dbReference type="ARBA" id="ARBA00022982"/>
    </source>
</evidence>
<feature type="transmembrane region" description="Helical" evidence="13">
    <location>
        <begin position="6"/>
        <end position="27"/>
    </location>
</feature>
<protein>
    <recommendedName>
        <fullName evidence="11">Large ribosomal subunit protein bL33c</fullName>
    </recommendedName>
    <alternativeName>
        <fullName evidence="12">50S ribosomal protein L33, chloroplastic</fullName>
    </alternativeName>
</protein>
<evidence type="ECO:0000256" key="5">
    <source>
        <dbReference type="ARBA" id="ARBA00022692"/>
    </source>
</evidence>
<dbReference type="InterPro" id="IPR038584">
    <property type="entry name" value="Ribosomal_bL33_sf"/>
</dbReference>
<dbReference type="EMBL" id="JAYWIO010000037">
    <property type="protein sequence ID" value="KAK7236508.1"/>
    <property type="molecule type" value="Genomic_DNA"/>
</dbReference>
<evidence type="ECO:0000256" key="6">
    <source>
        <dbReference type="ARBA" id="ARBA00022980"/>
    </source>
</evidence>
<evidence type="ECO:0000256" key="8">
    <source>
        <dbReference type="ARBA" id="ARBA00022989"/>
    </source>
</evidence>
<dbReference type="InterPro" id="IPR011332">
    <property type="entry name" value="Ribosomal_zn-bd"/>
</dbReference>
<organism evidence="14 15">
    <name type="scientific">Crotalaria pallida</name>
    <name type="common">Smooth rattlebox</name>
    <name type="synonym">Crotalaria striata</name>
    <dbReference type="NCBI Taxonomy" id="3830"/>
    <lineage>
        <taxon>Eukaryota</taxon>
        <taxon>Viridiplantae</taxon>
        <taxon>Streptophyta</taxon>
        <taxon>Embryophyta</taxon>
        <taxon>Tracheophyta</taxon>
        <taxon>Spermatophyta</taxon>
        <taxon>Magnoliopsida</taxon>
        <taxon>eudicotyledons</taxon>
        <taxon>Gunneridae</taxon>
        <taxon>Pentapetalae</taxon>
        <taxon>rosids</taxon>
        <taxon>fabids</taxon>
        <taxon>Fabales</taxon>
        <taxon>Fabaceae</taxon>
        <taxon>Papilionoideae</taxon>
        <taxon>50 kb inversion clade</taxon>
        <taxon>genistoids sensu lato</taxon>
        <taxon>core genistoids</taxon>
        <taxon>Crotalarieae</taxon>
        <taxon>Crotalaria</taxon>
    </lineage>
</organism>
<dbReference type="Gene3D" id="2.20.28.120">
    <property type="entry name" value="Ribosomal protein L33"/>
    <property type="match status" value="1"/>
</dbReference>
<sequence length="213" mass="24469">MIEVFLFGIVLGLIPITLAGLFVTAYLQYRLEVKFRVYTAIHIFHRHSRSNKNGITLWMTGFEPVTFCTQNKRATKLRYIPLNRSKNISFRGTSDKYSMVRGFGGSLDRDQPFIPGCIDIPLFFILVIGTARGEEDSRFNQISERRLMAKGKDIRLTVILECTSCAQNSVNKKSTGISRYITQKNRHNTPSRLELRKFCPSCCKHMIHAEIKK</sequence>
<keyword evidence="10" id="KW-0687">Ribonucleoprotein</keyword>
<keyword evidence="7" id="KW-0249">Electron transport</keyword>
<evidence type="ECO:0000313" key="14">
    <source>
        <dbReference type="EMBL" id="KAK7236508.1"/>
    </source>
</evidence>
<keyword evidence="9 13" id="KW-0472">Membrane</keyword>
<dbReference type="NCBIfam" id="NF001860">
    <property type="entry name" value="PRK00595.1"/>
    <property type="match status" value="1"/>
</dbReference>
<evidence type="ECO:0000256" key="1">
    <source>
        <dbReference type="ARBA" id="ARBA00004167"/>
    </source>
</evidence>
<keyword evidence="15" id="KW-1185">Reference proteome</keyword>
<dbReference type="NCBIfam" id="TIGR01023">
    <property type="entry name" value="rpmG_bact"/>
    <property type="match status" value="1"/>
</dbReference>
<dbReference type="HAMAP" id="MF_00432">
    <property type="entry name" value="Cytb6_f_PetG"/>
    <property type="match status" value="1"/>
</dbReference>
<dbReference type="GO" id="GO:0005737">
    <property type="term" value="C:cytoplasm"/>
    <property type="evidence" value="ECO:0007669"/>
    <property type="project" value="UniProtKB-ARBA"/>
</dbReference>
<evidence type="ECO:0000256" key="11">
    <source>
        <dbReference type="ARBA" id="ARBA00035276"/>
    </source>
</evidence>
<dbReference type="GO" id="GO:1990904">
    <property type="term" value="C:ribonucleoprotein complex"/>
    <property type="evidence" value="ECO:0007669"/>
    <property type="project" value="UniProtKB-KW"/>
</dbReference>
<evidence type="ECO:0000256" key="13">
    <source>
        <dbReference type="SAM" id="Phobius"/>
    </source>
</evidence>
<gene>
    <name evidence="14" type="ORF">RIF29_45519</name>
</gene>
<keyword evidence="5 13" id="KW-0812">Transmembrane</keyword>
<comment type="caution">
    <text evidence="14">The sequence shown here is derived from an EMBL/GenBank/DDBJ whole genome shotgun (WGS) entry which is preliminary data.</text>
</comment>
<evidence type="ECO:0000313" key="15">
    <source>
        <dbReference type="Proteomes" id="UP001372338"/>
    </source>
</evidence>
<keyword evidence="4" id="KW-0602">Photosynthesis</keyword>
<reference evidence="14 15" key="1">
    <citation type="submission" date="2024-01" db="EMBL/GenBank/DDBJ databases">
        <title>The genomes of 5 underutilized Papilionoideae crops provide insights into root nodulation and disease resistanc.</title>
        <authorList>
            <person name="Yuan L."/>
        </authorList>
    </citation>
    <scope>NUCLEOTIDE SEQUENCE [LARGE SCALE GENOMIC DNA]</scope>
    <source>
        <strain evidence="14">ZHUSHIDOU_FW_LH</strain>
        <tissue evidence="14">Leaf</tissue>
    </source>
</reference>
<dbReference type="Pfam" id="PF00471">
    <property type="entry name" value="Ribosomal_L33"/>
    <property type="match status" value="1"/>
</dbReference>
<dbReference type="HAMAP" id="MF_00294">
    <property type="entry name" value="Ribosomal_bL33"/>
    <property type="match status" value="1"/>
</dbReference>
<evidence type="ECO:0000256" key="2">
    <source>
        <dbReference type="ARBA" id="ARBA00007596"/>
    </source>
</evidence>
<dbReference type="NCBIfam" id="NF001764">
    <property type="entry name" value="PRK00504.1"/>
    <property type="match status" value="1"/>
</dbReference>
<evidence type="ECO:0000256" key="10">
    <source>
        <dbReference type="ARBA" id="ARBA00023274"/>
    </source>
</evidence>
<keyword evidence="3" id="KW-0813">Transport</keyword>